<accession>A0A1F4U0D7</accession>
<dbReference type="Gene3D" id="3.30.1310.10">
    <property type="entry name" value="Nucleoid-associated protein YbaB-like domain"/>
    <property type="match status" value="1"/>
</dbReference>
<organism evidence="1 2">
    <name type="scientific">candidate division WWE3 bacterium RBG_13_37_7</name>
    <dbReference type="NCBI Taxonomy" id="1802609"/>
    <lineage>
        <taxon>Bacteria</taxon>
        <taxon>Katanobacteria</taxon>
    </lineage>
</organism>
<comment type="caution">
    <text evidence="1">The sequence shown here is derived from an EMBL/GenBank/DDBJ whole genome shotgun (WGS) entry which is preliminary data.</text>
</comment>
<proteinExistence type="predicted"/>
<dbReference type="EMBL" id="MEUS01000034">
    <property type="protein sequence ID" value="OGC38361.1"/>
    <property type="molecule type" value="Genomic_DNA"/>
</dbReference>
<gene>
    <name evidence="1" type="ORF">A3K42_00565</name>
</gene>
<name>A0A1F4U0D7_UNCKA</name>
<dbReference type="GO" id="GO:0003677">
    <property type="term" value="F:DNA binding"/>
    <property type="evidence" value="ECO:0007669"/>
    <property type="project" value="InterPro"/>
</dbReference>
<dbReference type="InterPro" id="IPR036894">
    <property type="entry name" value="YbaB-like_sf"/>
</dbReference>
<evidence type="ECO:0000313" key="2">
    <source>
        <dbReference type="Proteomes" id="UP000178270"/>
    </source>
</evidence>
<evidence type="ECO:0008006" key="3">
    <source>
        <dbReference type="Google" id="ProtNLM"/>
    </source>
</evidence>
<sequence length="87" mass="10224">MFDKLKDMNKLRKIQGEMKKELESIFVTYEKEGIKIVIRGDKKVERIEIDDEENKLIKDIINDAMKEVDKKVEKQMKGHMSELGLGL</sequence>
<dbReference type="Proteomes" id="UP000178270">
    <property type="component" value="Unassembled WGS sequence"/>
</dbReference>
<evidence type="ECO:0000313" key="1">
    <source>
        <dbReference type="EMBL" id="OGC38361.1"/>
    </source>
</evidence>
<dbReference type="AlphaFoldDB" id="A0A1F4U0D7"/>
<dbReference type="SUPFAM" id="SSF82607">
    <property type="entry name" value="YbaB-like"/>
    <property type="match status" value="1"/>
</dbReference>
<dbReference type="InterPro" id="IPR004401">
    <property type="entry name" value="YbaB/EbfC"/>
</dbReference>
<dbReference type="Pfam" id="PF02575">
    <property type="entry name" value="YbaB_DNA_bd"/>
    <property type="match status" value="1"/>
</dbReference>
<reference evidence="1 2" key="1">
    <citation type="journal article" date="2016" name="Nat. Commun.">
        <title>Thousands of microbial genomes shed light on interconnected biogeochemical processes in an aquifer system.</title>
        <authorList>
            <person name="Anantharaman K."/>
            <person name="Brown C.T."/>
            <person name="Hug L.A."/>
            <person name="Sharon I."/>
            <person name="Castelle C.J."/>
            <person name="Probst A.J."/>
            <person name="Thomas B.C."/>
            <person name="Singh A."/>
            <person name="Wilkins M.J."/>
            <person name="Karaoz U."/>
            <person name="Brodie E.L."/>
            <person name="Williams K.H."/>
            <person name="Hubbard S.S."/>
            <person name="Banfield J.F."/>
        </authorList>
    </citation>
    <scope>NUCLEOTIDE SEQUENCE [LARGE SCALE GENOMIC DNA]</scope>
</reference>
<protein>
    <recommendedName>
        <fullName evidence="3">Nucleoid-associated protein, YbaB/EbfC family</fullName>
    </recommendedName>
</protein>